<evidence type="ECO:0000313" key="1">
    <source>
        <dbReference type="EMBL" id="AWT54791.1"/>
    </source>
</evidence>
<organism evidence="1 2">
    <name type="scientific">Mycolicibacterium smegmatis (strain MKD8)</name>
    <name type="common">Mycobacterium smegmatis</name>
    <dbReference type="NCBI Taxonomy" id="1214915"/>
    <lineage>
        <taxon>Bacteria</taxon>
        <taxon>Bacillati</taxon>
        <taxon>Actinomycetota</taxon>
        <taxon>Actinomycetes</taxon>
        <taxon>Mycobacteriales</taxon>
        <taxon>Mycobacteriaceae</taxon>
        <taxon>Mycolicibacterium</taxon>
    </lineage>
</organism>
<sequence length="53" mass="5640">MTAPATTVLVLAALDDRIRAGLGSTVTDTVERLTGTAPRSFADFVRSHTARRP</sequence>
<name>A0A2U9PSN4_MYCSE</name>
<protein>
    <submittedName>
        <fullName evidence="1">YesF protein</fullName>
    </submittedName>
</protein>
<dbReference type="RefSeq" id="WP_003895281.1">
    <property type="nucleotide sequence ID" value="NZ_CP027541.1"/>
</dbReference>
<reference evidence="1 2" key="1">
    <citation type="journal article" date="2013" name="Genome Announc.">
        <title>Draft genome sequence of MKD8, a conjugal recipient Mycobacterium smegmatis strain.</title>
        <authorList>
            <person name="Gray T.A."/>
            <person name="Palumbo M.J."/>
            <person name="Derbyshire K.M."/>
        </authorList>
    </citation>
    <scope>NUCLEOTIDE SEQUENCE [LARGE SCALE GENOMIC DNA]</scope>
    <source>
        <strain evidence="1 2">MKD8</strain>
    </source>
</reference>
<evidence type="ECO:0000313" key="2">
    <source>
        <dbReference type="Proteomes" id="UP000011200"/>
    </source>
</evidence>
<gene>
    <name evidence="1" type="ORF">D806_038250</name>
</gene>
<accession>A0A2U9PSN4</accession>
<reference evidence="2" key="2">
    <citation type="submission" date="2018-03" db="EMBL/GenBank/DDBJ databases">
        <authorList>
            <person name="Derbyshire K."/>
            <person name="Gray T.A."/>
            <person name="Champion M."/>
        </authorList>
    </citation>
    <scope>NUCLEOTIDE SEQUENCE [LARGE SCALE GENOMIC DNA]</scope>
    <source>
        <strain evidence="2">MKD8</strain>
    </source>
</reference>
<proteinExistence type="predicted"/>
<dbReference type="AlphaFoldDB" id="A0A2U9PSN4"/>
<dbReference type="EMBL" id="CP027541">
    <property type="protein sequence ID" value="AWT54791.1"/>
    <property type="molecule type" value="Genomic_DNA"/>
</dbReference>
<dbReference type="Proteomes" id="UP000011200">
    <property type="component" value="Chromosome"/>
</dbReference>